<evidence type="ECO:0000256" key="2">
    <source>
        <dbReference type="SAM" id="MobiDB-lite"/>
    </source>
</evidence>
<reference evidence="3 4" key="1">
    <citation type="submission" date="2020-11" db="EMBL/GenBank/DDBJ databases">
        <authorList>
            <person name="Wallbank WR R."/>
            <person name="Pardo Diaz C."/>
            <person name="Kozak K."/>
            <person name="Martin S."/>
            <person name="Jiggins C."/>
            <person name="Moest M."/>
            <person name="Warren A I."/>
            <person name="Generalovic N T."/>
            <person name="Byers J.R.P. K."/>
            <person name="Montejo-Kovacevich G."/>
            <person name="Yen C E."/>
        </authorList>
    </citation>
    <scope>NUCLEOTIDE SEQUENCE [LARGE SCALE GENOMIC DNA]</scope>
</reference>
<feature type="compositionally biased region" description="Basic and acidic residues" evidence="2">
    <location>
        <begin position="184"/>
        <end position="210"/>
    </location>
</feature>
<feature type="compositionally biased region" description="Low complexity" evidence="2">
    <location>
        <begin position="413"/>
        <end position="424"/>
    </location>
</feature>
<dbReference type="PANTHER" id="PTHR16487:SF0">
    <property type="entry name" value="PROTEIN PHOSPHATASE 4 REGULATORY SUBUNIT 2-RELATED"/>
    <property type="match status" value="1"/>
</dbReference>
<evidence type="ECO:0008006" key="5">
    <source>
        <dbReference type="Google" id="ProtNLM"/>
    </source>
</evidence>
<feature type="region of interest" description="Disordered" evidence="2">
    <location>
        <begin position="473"/>
        <end position="500"/>
    </location>
</feature>
<feature type="compositionally biased region" description="Acidic residues" evidence="2">
    <location>
        <begin position="488"/>
        <end position="500"/>
    </location>
</feature>
<dbReference type="Proteomes" id="UP000594454">
    <property type="component" value="Chromosome 4"/>
</dbReference>
<dbReference type="GO" id="GO:0005737">
    <property type="term" value="C:cytoplasm"/>
    <property type="evidence" value="ECO:0007669"/>
    <property type="project" value="TreeGrafter"/>
</dbReference>
<feature type="compositionally biased region" description="Basic and acidic residues" evidence="2">
    <location>
        <begin position="251"/>
        <end position="276"/>
    </location>
</feature>
<sequence>MLIMENSEEVLQILERFTKLKPKDIPKELDDYLGYVAKTGDTVYRWSHVKYLFREKLIRVIKDFHETTPSIEDLPQYPNVDPFNYESMKSALLERLELFSAAPFTVQRLCELLTDPRKQYSRIDKFMRALEKNILVVSTVEPGRKPVESENGDSLDSVVNGDLSLDVNVEIDMEETAEQNPTETETKKDSIEDNENEDKKKESEQLETKNTETATDGEVEADVREEKSSTELSAQDVKESENLSDGEQQTDEGKPTEEVAESPKDVDPTPKEKETETSEDSTDSNKLVAPESDEANNSEIKPASPIATTEQTDREEEHKPEIVENETTSPTTDPKEQETAEPQKEEQPEPESSVPPEQAPSTETNTPIQEEDKTTENPCEFEPQSSGVIDETAPSVENVELKSNKAQEQMAIEETTTTSPVEPPCTAILQPITEATVPQTIPDQPMDENLETPPQPEIAPIVDEVVMQSETEMATDTDVGKGEAAVMDIDDTSQEEAMDQ</sequence>
<dbReference type="InterPro" id="IPR015267">
    <property type="entry name" value="PPP4R2"/>
</dbReference>
<gene>
    <name evidence="3" type="ORF">HERILL_LOCUS9654</name>
</gene>
<accession>A0A7R8UVZ6</accession>
<organism evidence="3 4">
    <name type="scientific">Hermetia illucens</name>
    <name type="common">Black soldier fly</name>
    <dbReference type="NCBI Taxonomy" id="343691"/>
    <lineage>
        <taxon>Eukaryota</taxon>
        <taxon>Metazoa</taxon>
        <taxon>Ecdysozoa</taxon>
        <taxon>Arthropoda</taxon>
        <taxon>Hexapoda</taxon>
        <taxon>Insecta</taxon>
        <taxon>Pterygota</taxon>
        <taxon>Neoptera</taxon>
        <taxon>Endopterygota</taxon>
        <taxon>Diptera</taxon>
        <taxon>Brachycera</taxon>
        <taxon>Stratiomyomorpha</taxon>
        <taxon>Stratiomyidae</taxon>
        <taxon>Hermetiinae</taxon>
        <taxon>Hermetia</taxon>
    </lineage>
</organism>
<dbReference type="PANTHER" id="PTHR16487">
    <property type="entry name" value="PPP4R2-RELATED PROTEIN"/>
    <property type="match status" value="1"/>
</dbReference>
<feature type="compositionally biased region" description="Low complexity" evidence="2">
    <location>
        <begin position="350"/>
        <end position="360"/>
    </location>
</feature>
<dbReference type="GO" id="GO:0019888">
    <property type="term" value="F:protein phosphatase regulator activity"/>
    <property type="evidence" value="ECO:0007669"/>
    <property type="project" value="InterPro"/>
</dbReference>
<evidence type="ECO:0000313" key="3">
    <source>
        <dbReference type="EMBL" id="CAD7086918.1"/>
    </source>
</evidence>
<feature type="compositionally biased region" description="Basic and acidic residues" evidence="2">
    <location>
        <begin position="311"/>
        <end position="322"/>
    </location>
</feature>
<dbReference type="GO" id="GO:0005634">
    <property type="term" value="C:nucleus"/>
    <property type="evidence" value="ECO:0007669"/>
    <property type="project" value="TreeGrafter"/>
</dbReference>
<dbReference type="EMBL" id="LR899012">
    <property type="protein sequence ID" value="CAD7086918.1"/>
    <property type="molecule type" value="Genomic_DNA"/>
</dbReference>
<protein>
    <recommendedName>
        <fullName evidence="5">Serine/threonine-protein phosphatase 4 regulatory subunit 2</fullName>
    </recommendedName>
</protein>
<dbReference type="GO" id="GO:0030289">
    <property type="term" value="C:protein phosphatase 4 complex"/>
    <property type="evidence" value="ECO:0007669"/>
    <property type="project" value="InterPro"/>
</dbReference>
<evidence type="ECO:0000313" key="4">
    <source>
        <dbReference type="Proteomes" id="UP000594454"/>
    </source>
</evidence>
<dbReference type="OrthoDB" id="341898at2759"/>
<dbReference type="Pfam" id="PF09184">
    <property type="entry name" value="PPP4R2"/>
    <property type="match status" value="1"/>
</dbReference>
<keyword evidence="4" id="KW-1185">Reference proteome</keyword>
<name>A0A7R8UVZ6_HERIL</name>
<comment type="similarity">
    <text evidence="1">Belongs to the PPP4R2 family.</text>
</comment>
<evidence type="ECO:0000256" key="1">
    <source>
        <dbReference type="ARBA" id="ARBA00009207"/>
    </source>
</evidence>
<dbReference type="AlphaFoldDB" id="A0A7R8UVZ6"/>
<dbReference type="InParanoid" id="A0A7R8UVZ6"/>
<feature type="compositionally biased region" description="Basic and acidic residues" evidence="2">
    <location>
        <begin position="333"/>
        <end position="347"/>
    </location>
</feature>
<proteinExistence type="inferred from homology"/>
<feature type="region of interest" description="Disordered" evidence="2">
    <location>
        <begin position="173"/>
        <end position="424"/>
    </location>
</feature>